<gene>
    <name evidence="1" type="ORF">HNP37_004460</name>
</gene>
<sequence length="41" mass="5131">MIFLREKNRNTLLFRINLVLNVDCQYFVMERIVKKFKIKKK</sequence>
<reference evidence="1 2" key="1">
    <citation type="submission" date="2020-08" db="EMBL/GenBank/DDBJ databases">
        <title>Functional genomics of gut bacteria from endangered species of beetles.</title>
        <authorList>
            <person name="Carlos-Shanley C."/>
        </authorList>
    </citation>
    <scope>NUCLEOTIDE SEQUENCE [LARGE SCALE GENOMIC DNA]</scope>
    <source>
        <strain evidence="1 2">S00142</strain>
    </source>
</reference>
<dbReference type="Proteomes" id="UP000561681">
    <property type="component" value="Unassembled WGS sequence"/>
</dbReference>
<evidence type="ECO:0000313" key="1">
    <source>
        <dbReference type="EMBL" id="MBB4804373.1"/>
    </source>
</evidence>
<protein>
    <submittedName>
        <fullName evidence="1">Uncharacterized protein</fullName>
    </submittedName>
</protein>
<name>A0A7W7J1W9_9FLAO</name>
<comment type="caution">
    <text evidence="1">The sequence shown here is derived from an EMBL/GenBank/DDBJ whole genome shotgun (WGS) entry which is preliminary data.</text>
</comment>
<dbReference type="EMBL" id="JACHLD010000009">
    <property type="protein sequence ID" value="MBB4804373.1"/>
    <property type="molecule type" value="Genomic_DNA"/>
</dbReference>
<keyword evidence="2" id="KW-1185">Reference proteome</keyword>
<evidence type="ECO:0000313" key="2">
    <source>
        <dbReference type="Proteomes" id="UP000561681"/>
    </source>
</evidence>
<proteinExistence type="predicted"/>
<organism evidence="1 2">
    <name type="scientific">Flavobacterium nitrogenifigens</name>
    <dbReference type="NCBI Taxonomy" id="1617283"/>
    <lineage>
        <taxon>Bacteria</taxon>
        <taxon>Pseudomonadati</taxon>
        <taxon>Bacteroidota</taxon>
        <taxon>Flavobacteriia</taxon>
        <taxon>Flavobacteriales</taxon>
        <taxon>Flavobacteriaceae</taxon>
        <taxon>Flavobacterium</taxon>
    </lineage>
</organism>
<dbReference type="AlphaFoldDB" id="A0A7W7J1W9"/>
<accession>A0A7W7J1W9</accession>